<dbReference type="RefSeq" id="WP_153338472.1">
    <property type="nucleotide sequence ID" value="NZ_WEGI01000001.1"/>
</dbReference>
<accession>A0A7K0DFK7</accession>
<gene>
    <name evidence="1" type="ORF">NRB56_00160</name>
</gene>
<evidence type="ECO:0008006" key="3">
    <source>
        <dbReference type="Google" id="ProtNLM"/>
    </source>
</evidence>
<comment type="caution">
    <text evidence="1">The sequence shown here is derived from an EMBL/GenBank/DDBJ whole genome shotgun (WGS) entry which is preliminary data.</text>
</comment>
<dbReference type="EMBL" id="WEGI01000001">
    <property type="protein sequence ID" value="MQY24468.1"/>
    <property type="molecule type" value="Genomic_DNA"/>
</dbReference>
<dbReference type="AlphaFoldDB" id="A0A7K0DFK7"/>
<name>A0A7K0DFK7_9NOCA</name>
<evidence type="ECO:0000313" key="1">
    <source>
        <dbReference type="EMBL" id="MQY24468.1"/>
    </source>
</evidence>
<keyword evidence="2" id="KW-1185">Reference proteome</keyword>
<organism evidence="1 2">
    <name type="scientific">Nocardia aurantia</name>
    <dbReference type="NCBI Taxonomy" id="2585199"/>
    <lineage>
        <taxon>Bacteria</taxon>
        <taxon>Bacillati</taxon>
        <taxon>Actinomycetota</taxon>
        <taxon>Actinomycetes</taxon>
        <taxon>Mycobacteriales</taxon>
        <taxon>Nocardiaceae</taxon>
        <taxon>Nocardia</taxon>
    </lineage>
</organism>
<reference evidence="1 2" key="1">
    <citation type="submission" date="2019-10" db="EMBL/GenBank/DDBJ databases">
        <title>Nocardia macrotermitis sp. nov. and Nocardia aurantia sp. nov., isolated from the gut of fungus growing-termite Macrotermes natalensis.</title>
        <authorList>
            <person name="Benndorf R."/>
            <person name="Schwitalla J."/>
            <person name="Martin K."/>
            <person name="De Beer W."/>
            <person name="Kaster A.-K."/>
            <person name="Vollmers J."/>
            <person name="Poulsen M."/>
            <person name="Beemelmanns C."/>
        </authorList>
    </citation>
    <scope>NUCLEOTIDE SEQUENCE [LARGE SCALE GENOMIC DNA]</scope>
    <source>
        <strain evidence="1 2">RB56</strain>
    </source>
</reference>
<evidence type="ECO:0000313" key="2">
    <source>
        <dbReference type="Proteomes" id="UP000431401"/>
    </source>
</evidence>
<dbReference type="Proteomes" id="UP000431401">
    <property type="component" value="Unassembled WGS sequence"/>
</dbReference>
<sequence length="63" mass="7156">MYKVLWVDDPVWCRRAGEPIEIPNATRVINEMVEQGWQLHSAVSGNDSSSAANKGLYLTFFRT</sequence>
<protein>
    <recommendedName>
        <fullName evidence="3">DUF4177 domain-containing protein</fullName>
    </recommendedName>
</protein>
<proteinExistence type="predicted"/>